<dbReference type="RefSeq" id="WP_072723674.1">
    <property type="nucleotide sequence ID" value="NZ_FQXH01000007.1"/>
</dbReference>
<reference evidence="4" key="1">
    <citation type="submission" date="2016-11" db="EMBL/GenBank/DDBJ databases">
        <authorList>
            <person name="Varghese N."/>
            <person name="Submissions S."/>
        </authorList>
    </citation>
    <scope>NUCLEOTIDE SEQUENCE [LARGE SCALE GENOMIC DNA]</scope>
    <source>
        <strain evidence="4">DSM 15285</strain>
    </source>
</reference>
<dbReference type="STRING" id="1123350.SAMN02744040_00692"/>
<dbReference type="AlphaFoldDB" id="A0A1M5PZK1"/>
<gene>
    <name evidence="3" type="ORF">SAMN02744040_00692</name>
</gene>
<sequence>MGKNIDYTMKFEGNIEEKITPETIILKVYDALVEKGYNPINQLIGYLLSGDPTYITSHNNARSLIKKFERDELLEEILKKYLEGK</sequence>
<evidence type="ECO:0000256" key="1">
    <source>
        <dbReference type="ARBA" id="ARBA00010888"/>
    </source>
</evidence>
<proteinExistence type="inferred from homology"/>
<name>A0A1M5PZK1_9FIRM</name>
<dbReference type="InterPro" id="IPR009309">
    <property type="entry name" value="IreB"/>
</dbReference>
<keyword evidence="4" id="KW-1185">Reference proteome</keyword>
<evidence type="ECO:0000313" key="3">
    <source>
        <dbReference type="EMBL" id="SHH06971.1"/>
    </source>
</evidence>
<accession>A0A1M5PZK1</accession>
<dbReference type="EMBL" id="FQXH01000007">
    <property type="protein sequence ID" value="SHH06971.1"/>
    <property type="molecule type" value="Genomic_DNA"/>
</dbReference>
<evidence type="ECO:0000313" key="4">
    <source>
        <dbReference type="Proteomes" id="UP000242520"/>
    </source>
</evidence>
<dbReference type="PIRSF" id="PIRSF037258">
    <property type="entry name" value="DUF965_bac"/>
    <property type="match status" value="1"/>
</dbReference>
<organism evidence="3 4">
    <name type="scientific">Tepidibacter thalassicus DSM 15285</name>
    <dbReference type="NCBI Taxonomy" id="1123350"/>
    <lineage>
        <taxon>Bacteria</taxon>
        <taxon>Bacillati</taxon>
        <taxon>Bacillota</taxon>
        <taxon>Clostridia</taxon>
        <taxon>Peptostreptococcales</taxon>
        <taxon>Peptostreptococcaceae</taxon>
        <taxon>Tepidibacter</taxon>
    </lineage>
</organism>
<dbReference type="PANTHER" id="PTHR40067:SF1">
    <property type="entry name" value="UPF0297 PROTEIN YRZL"/>
    <property type="match status" value="1"/>
</dbReference>
<dbReference type="NCBIfam" id="NF003997">
    <property type="entry name" value="PRK05473.1"/>
    <property type="match status" value="1"/>
</dbReference>
<dbReference type="Pfam" id="PF06135">
    <property type="entry name" value="IreB"/>
    <property type="match status" value="1"/>
</dbReference>
<dbReference type="PANTHER" id="PTHR40067">
    <property type="entry name" value="UPF0297 PROTEIN YRZL"/>
    <property type="match status" value="1"/>
</dbReference>
<protein>
    <recommendedName>
        <fullName evidence="2">UPF0297 protein SAMN02744040_00692</fullName>
    </recommendedName>
</protein>
<comment type="similarity">
    <text evidence="1 2">Belongs to the UPF0297 family.</text>
</comment>
<evidence type="ECO:0000256" key="2">
    <source>
        <dbReference type="HAMAP-Rule" id="MF_01507"/>
    </source>
</evidence>
<dbReference type="HAMAP" id="MF_01507">
    <property type="entry name" value="UPF0297"/>
    <property type="match status" value="1"/>
</dbReference>
<dbReference type="Proteomes" id="UP000242520">
    <property type="component" value="Unassembled WGS sequence"/>
</dbReference>